<sequence>MAPRTGSQWDHKSDKDLLLSIIDTGSLKGIDWKSISDKMKQKGHTFTHEACRQHFQKLRKEARPGEGDDGGNSPIKSNSAKSTPRKRSKTQSASFSSNSFQNEDDDEELMTPVKRKKTEVKPEQENGGFPGQTAPLFKIEALDDNDPVLLDDDDLYAV</sequence>
<protein>
    <recommendedName>
        <fullName evidence="4">Myb-like domain-containing protein</fullName>
    </recommendedName>
</protein>
<dbReference type="InParanoid" id="A0A2T3ASG9"/>
<accession>A0A2T3ASG9</accession>
<dbReference type="AlphaFoldDB" id="A0A2T3ASG9"/>
<reference evidence="2 3" key="1">
    <citation type="journal article" date="2018" name="New Phytol.">
        <title>Comparative genomics and transcriptomics depict ericoid mycorrhizal fungi as versatile saprotrophs and plant mutualists.</title>
        <authorList>
            <person name="Martino E."/>
            <person name="Morin E."/>
            <person name="Grelet G.A."/>
            <person name="Kuo A."/>
            <person name="Kohler A."/>
            <person name="Daghino S."/>
            <person name="Barry K.W."/>
            <person name="Cichocki N."/>
            <person name="Clum A."/>
            <person name="Dockter R.B."/>
            <person name="Hainaut M."/>
            <person name="Kuo R.C."/>
            <person name="LaButti K."/>
            <person name="Lindahl B.D."/>
            <person name="Lindquist E.A."/>
            <person name="Lipzen A."/>
            <person name="Khouja H.R."/>
            <person name="Magnuson J."/>
            <person name="Murat C."/>
            <person name="Ohm R.A."/>
            <person name="Singer S.W."/>
            <person name="Spatafora J.W."/>
            <person name="Wang M."/>
            <person name="Veneault-Fourrey C."/>
            <person name="Henrissat B."/>
            <person name="Grigoriev I.V."/>
            <person name="Martin F.M."/>
            <person name="Perotto S."/>
        </authorList>
    </citation>
    <scope>NUCLEOTIDE SEQUENCE [LARGE SCALE GENOMIC DNA]</scope>
    <source>
        <strain evidence="2 3">ATCC 22711</strain>
    </source>
</reference>
<evidence type="ECO:0000313" key="2">
    <source>
        <dbReference type="EMBL" id="PSS09304.1"/>
    </source>
</evidence>
<organism evidence="2 3">
    <name type="scientific">Amorphotheca resinae ATCC 22711</name>
    <dbReference type="NCBI Taxonomy" id="857342"/>
    <lineage>
        <taxon>Eukaryota</taxon>
        <taxon>Fungi</taxon>
        <taxon>Dikarya</taxon>
        <taxon>Ascomycota</taxon>
        <taxon>Pezizomycotina</taxon>
        <taxon>Leotiomycetes</taxon>
        <taxon>Helotiales</taxon>
        <taxon>Amorphothecaceae</taxon>
        <taxon>Amorphotheca</taxon>
    </lineage>
</organism>
<dbReference type="RefSeq" id="XP_024717602.1">
    <property type="nucleotide sequence ID" value="XM_024867766.1"/>
</dbReference>
<feature type="compositionally biased region" description="Basic and acidic residues" evidence="1">
    <location>
        <begin position="39"/>
        <end position="66"/>
    </location>
</feature>
<evidence type="ECO:0008006" key="4">
    <source>
        <dbReference type="Google" id="ProtNLM"/>
    </source>
</evidence>
<dbReference type="GeneID" id="36575847"/>
<feature type="compositionally biased region" description="Low complexity" evidence="1">
    <location>
        <begin position="91"/>
        <end position="101"/>
    </location>
</feature>
<evidence type="ECO:0000256" key="1">
    <source>
        <dbReference type="SAM" id="MobiDB-lite"/>
    </source>
</evidence>
<dbReference type="OrthoDB" id="4525115at2759"/>
<gene>
    <name evidence="2" type="ORF">M430DRAFT_45391</name>
</gene>
<feature type="region of interest" description="Disordered" evidence="1">
    <location>
        <begin position="39"/>
        <end position="136"/>
    </location>
</feature>
<dbReference type="Proteomes" id="UP000241818">
    <property type="component" value="Unassembled WGS sequence"/>
</dbReference>
<dbReference type="EMBL" id="KZ679017">
    <property type="protein sequence ID" value="PSS09304.1"/>
    <property type="molecule type" value="Genomic_DNA"/>
</dbReference>
<dbReference type="STRING" id="857342.A0A2T3ASG9"/>
<name>A0A2T3ASG9_AMORE</name>
<evidence type="ECO:0000313" key="3">
    <source>
        <dbReference type="Proteomes" id="UP000241818"/>
    </source>
</evidence>
<proteinExistence type="predicted"/>
<keyword evidence="3" id="KW-1185">Reference proteome</keyword>